<dbReference type="PIRSF" id="PIRSF037226">
    <property type="entry name" value="Amidohydrolase_ACY1L2_prd"/>
    <property type="match status" value="1"/>
</dbReference>
<reference evidence="4" key="1">
    <citation type="journal article" date="2021" name="Nat. Commun.">
        <title>Genetic determinants of endophytism in the Arabidopsis root mycobiome.</title>
        <authorList>
            <person name="Mesny F."/>
            <person name="Miyauchi S."/>
            <person name="Thiergart T."/>
            <person name="Pickel B."/>
            <person name="Atanasova L."/>
            <person name="Karlsson M."/>
            <person name="Huettel B."/>
            <person name="Barry K.W."/>
            <person name="Haridas S."/>
            <person name="Chen C."/>
            <person name="Bauer D."/>
            <person name="Andreopoulos W."/>
            <person name="Pangilinan J."/>
            <person name="LaButti K."/>
            <person name="Riley R."/>
            <person name="Lipzen A."/>
            <person name="Clum A."/>
            <person name="Drula E."/>
            <person name="Henrissat B."/>
            <person name="Kohler A."/>
            <person name="Grigoriev I.V."/>
            <person name="Martin F.M."/>
            <person name="Hacquard S."/>
        </authorList>
    </citation>
    <scope>NUCLEOTIDE SEQUENCE</scope>
    <source>
        <strain evidence="4">MPI-SDFR-AT-0120</strain>
    </source>
</reference>
<dbReference type="InterPro" id="IPR002933">
    <property type="entry name" value="Peptidase_M20"/>
</dbReference>
<dbReference type="FunFam" id="3.30.70.360:FF:000004">
    <property type="entry name" value="Peptidase M20 domain-containing protein 2"/>
    <property type="match status" value="1"/>
</dbReference>
<accession>A0A8K0R8J4</accession>
<dbReference type="NCBIfam" id="TIGR01891">
    <property type="entry name" value="amidohydrolases"/>
    <property type="match status" value="1"/>
</dbReference>
<dbReference type="Gene3D" id="3.30.70.360">
    <property type="match status" value="1"/>
</dbReference>
<dbReference type="InterPro" id="IPR017439">
    <property type="entry name" value="Amidohydrolase"/>
</dbReference>
<dbReference type="Proteomes" id="UP000813461">
    <property type="component" value="Unassembled WGS sequence"/>
</dbReference>
<dbReference type="AlphaFoldDB" id="A0A8K0R8J4"/>
<dbReference type="PANTHER" id="PTHR30575:SF4">
    <property type="entry name" value="PEPTIDASE M20 DOMAIN-CONTAINING PROTEIN 2"/>
    <property type="match status" value="1"/>
</dbReference>
<dbReference type="PANTHER" id="PTHR30575">
    <property type="entry name" value="PEPTIDASE M20"/>
    <property type="match status" value="1"/>
</dbReference>
<dbReference type="EMBL" id="JAGMVJ010000005">
    <property type="protein sequence ID" value="KAH7090229.1"/>
    <property type="molecule type" value="Genomic_DNA"/>
</dbReference>
<evidence type="ECO:0000313" key="5">
    <source>
        <dbReference type="Proteomes" id="UP000813461"/>
    </source>
</evidence>
<dbReference type="Pfam" id="PF01546">
    <property type="entry name" value="Peptidase_M20"/>
    <property type="match status" value="1"/>
</dbReference>
<proteinExistence type="inferred from homology"/>
<feature type="region of interest" description="Disordered" evidence="3">
    <location>
        <begin position="1"/>
        <end position="21"/>
    </location>
</feature>
<dbReference type="CDD" id="cd03887">
    <property type="entry name" value="M20_Acy1L2"/>
    <property type="match status" value="1"/>
</dbReference>
<protein>
    <recommendedName>
        <fullName evidence="2">Peptidase M20 domain-containing protein 2</fullName>
    </recommendedName>
</protein>
<evidence type="ECO:0000256" key="2">
    <source>
        <dbReference type="PIRNR" id="PIRNR037226"/>
    </source>
</evidence>
<dbReference type="SUPFAM" id="SSF55031">
    <property type="entry name" value="Bacterial exopeptidase dimerisation domain"/>
    <property type="match status" value="1"/>
</dbReference>
<dbReference type="InterPro" id="IPR036264">
    <property type="entry name" value="Bact_exopeptidase_dim_dom"/>
</dbReference>
<comment type="similarity">
    <text evidence="1 2">Belongs to the peptidase M20A family.</text>
</comment>
<organism evidence="4 5">
    <name type="scientific">Paraphoma chrysanthemicola</name>
    <dbReference type="NCBI Taxonomy" id="798071"/>
    <lineage>
        <taxon>Eukaryota</taxon>
        <taxon>Fungi</taxon>
        <taxon>Dikarya</taxon>
        <taxon>Ascomycota</taxon>
        <taxon>Pezizomycotina</taxon>
        <taxon>Dothideomycetes</taxon>
        <taxon>Pleosporomycetidae</taxon>
        <taxon>Pleosporales</taxon>
        <taxon>Pleosporineae</taxon>
        <taxon>Phaeosphaeriaceae</taxon>
        <taxon>Paraphoma</taxon>
    </lineage>
</organism>
<name>A0A8K0R8J4_9PLEO</name>
<dbReference type="SUPFAM" id="SSF53187">
    <property type="entry name" value="Zn-dependent exopeptidases"/>
    <property type="match status" value="1"/>
</dbReference>
<sequence length="442" mass="47754">MTRLKPMQNDHDEERAGQPRLQIRNRDLRDDQQEYLQGIEVCIQHLQDQLWILNKRIHDNPELAFEEHRAHDALTGFMRQHKEWKVTPSAYGLKTAWIAEFNSGDDGPVVSFNAEMDALPNLGHACGHNLIATASVAAGLATAEMIKQHSLPGRVIIFGTPGEEDIGGGKIQLLKAGAYKDVDISLISHPGILNNSPRVRTTAFARIEAEYFGRAAHAANSPWLGINALDALVIAYNSVSVLRQQTMSTDVIGMSITNGGAAPNIIHAYAAGVCVLRAASASRLLRLQDKVSACFRAGAEATGARLELKITPGYADHVPNLVLASSYTKYWNALPNIPDPPIPPGEQLTFVKASTDQGNISYAMPSVNASFAIPAGPLKGQPHSPDFERSSATKEAFGRALRVGMALAGTAVDVLATPGLLKEVKAQWRRDMEEAGVKPSGV</sequence>
<evidence type="ECO:0000256" key="3">
    <source>
        <dbReference type="SAM" id="MobiDB-lite"/>
    </source>
</evidence>
<dbReference type="InterPro" id="IPR052030">
    <property type="entry name" value="Peptidase_M20/M20A_hydrolases"/>
</dbReference>
<evidence type="ECO:0000313" key="4">
    <source>
        <dbReference type="EMBL" id="KAH7090229.1"/>
    </source>
</evidence>
<keyword evidence="5" id="KW-1185">Reference proteome</keyword>
<feature type="compositionally biased region" description="Basic and acidic residues" evidence="3">
    <location>
        <begin position="8"/>
        <end position="17"/>
    </location>
</feature>
<dbReference type="InterPro" id="IPR017144">
    <property type="entry name" value="Xaa-Arg_dipeptidase"/>
</dbReference>
<dbReference type="OrthoDB" id="6119954at2759"/>
<comment type="caution">
    <text evidence="4">The sequence shown here is derived from an EMBL/GenBank/DDBJ whole genome shotgun (WGS) entry which is preliminary data.</text>
</comment>
<gene>
    <name evidence="4" type="ORF">FB567DRAFT_617553</name>
</gene>
<dbReference type="GO" id="GO:0016805">
    <property type="term" value="F:dipeptidase activity"/>
    <property type="evidence" value="ECO:0007669"/>
    <property type="project" value="InterPro"/>
</dbReference>
<dbReference type="Gene3D" id="3.40.630.10">
    <property type="entry name" value="Zn peptidases"/>
    <property type="match status" value="1"/>
</dbReference>
<evidence type="ECO:0000256" key="1">
    <source>
        <dbReference type="ARBA" id="ARBA00006247"/>
    </source>
</evidence>